<sequence length="421" mass="43589">MAAVATVAGLVTAGLIAASPASSATLTEVTGFGANPTNLRMHLYVPDRVAARPAVLVAVHYCTGSGPAFHSGTEFASLADRYGFIVVYPSATRSGSCFDVSSPQALRRDGGSDPVGIMSMVRYVQQRYNPDPGRIYVTGASSGAMMTNVLLGDYPDVFAAGAAFMGVPFGCFATADGSSWNSACANGQVVKTPRQWGDLVRGAHPGHSGPRPRMQVWHGTEDTILRHPNLQEEVKQWTDVHGLGQTPSLTDRPRPNWIRTRYGSTGENAPVEAISVQGGGHDLPMSGMAEAALRFFGLTGGPTPTLTPTPTPTGGAGACRVSYAMNAWNTGFTGAVKVTNTGTATLDGWSLTFTLPAGQTVTSAWNAVVSPPAGRVTAGNVSYNRILAPGASADFGFQATHTGDTARPPAFALNGVACAAG</sequence>
<accession>A0A8J3W7R4</accession>
<evidence type="ECO:0000259" key="4">
    <source>
        <dbReference type="PROSITE" id="PS51173"/>
    </source>
</evidence>
<dbReference type="GO" id="GO:0004553">
    <property type="term" value="F:hydrolase activity, hydrolyzing O-glycosyl compounds"/>
    <property type="evidence" value="ECO:0007669"/>
    <property type="project" value="InterPro"/>
</dbReference>
<dbReference type="InterPro" id="IPR001919">
    <property type="entry name" value="CBD2"/>
</dbReference>
<dbReference type="InterPro" id="IPR008965">
    <property type="entry name" value="CBM2/CBM3_carb-bd_dom_sf"/>
</dbReference>
<dbReference type="SMART" id="SM00637">
    <property type="entry name" value="CBD_II"/>
    <property type="match status" value="1"/>
</dbReference>
<reference evidence="5 6" key="1">
    <citation type="submission" date="2021-01" db="EMBL/GenBank/DDBJ databases">
        <title>Whole genome shotgun sequence of Planobispora longispora NBRC 13918.</title>
        <authorList>
            <person name="Komaki H."/>
            <person name="Tamura T."/>
        </authorList>
    </citation>
    <scope>NUCLEOTIDE SEQUENCE [LARGE SCALE GENOMIC DNA]</scope>
    <source>
        <strain evidence="5 6">NBRC 13918</strain>
    </source>
</reference>
<keyword evidence="1 3" id="KW-0732">Signal</keyword>
<dbReference type="GO" id="GO:0030247">
    <property type="term" value="F:polysaccharide binding"/>
    <property type="evidence" value="ECO:0007669"/>
    <property type="project" value="UniProtKB-UniRule"/>
</dbReference>
<feature type="chain" id="PRO_5035287209" description="CBM2 domain-containing protein" evidence="3">
    <location>
        <begin position="24"/>
        <end position="421"/>
    </location>
</feature>
<protein>
    <recommendedName>
        <fullName evidence="4">CBM2 domain-containing protein</fullName>
    </recommendedName>
</protein>
<dbReference type="GO" id="GO:0005975">
    <property type="term" value="P:carbohydrate metabolic process"/>
    <property type="evidence" value="ECO:0007669"/>
    <property type="project" value="InterPro"/>
</dbReference>
<comment type="caution">
    <text evidence="5">The sequence shown here is derived from an EMBL/GenBank/DDBJ whole genome shotgun (WGS) entry which is preliminary data.</text>
</comment>
<dbReference type="PROSITE" id="PS51173">
    <property type="entry name" value="CBM2"/>
    <property type="match status" value="1"/>
</dbReference>
<dbReference type="AlphaFoldDB" id="A0A8J3W7R4"/>
<dbReference type="EMBL" id="BOOH01000037">
    <property type="protein sequence ID" value="GIH78091.1"/>
    <property type="molecule type" value="Genomic_DNA"/>
</dbReference>
<evidence type="ECO:0000256" key="2">
    <source>
        <dbReference type="ARBA" id="ARBA00022801"/>
    </source>
</evidence>
<organism evidence="5 6">
    <name type="scientific">Planobispora longispora</name>
    <dbReference type="NCBI Taxonomy" id="28887"/>
    <lineage>
        <taxon>Bacteria</taxon>
        <taxon>Bacillati</taxon>
        <taxon>Actinomycetota</taxon>
        <taxon>Actinomycetes</taxon>
        <taxon>Streptosporangiales</taxon>
        <taxon>Streptosporangiaceae</taxon>
        <taxon>Planobispora</taxon>
    </lineage>
</organism>
<dbReference type="InterPro" id="IPR010126">
    <property type="entry name" value="Esterase_phb"/>
</dbReference>
<dbReference type="GO" id="GO:0005576">
    <property type="term" value="C:extracellular region"/>
    <property type="evidence" value="ECO:0007669"/>
    <property type="project" value="InterPro"/>
</dbReference>
<dbReference type="NCBIfam" id="TIGR01840">
    <property type="entry name" value="esterase_phb"/>
    <property type="match status" value="1"/>
</dbReference>
<gene>
    <name evidence="5" type="ORF">Plo01_45200</name>
</gene>
<dbReference type="PANTHER" id="PTHR43037">
    <property type="entry name" value="UNNAMED PRODUCT-RELATED"/>
    <property type="match status" value="1"/>
</dbReference>
<dbReference type="Gene3D" id="3.40.50.1820">
    <property type="entry name" value="alpha/beta hydrolase"/>
    <property type="match status" value="1"/>
</dbReference>
<dbReference type="Gene3D" id="2.60.40.290">
    <property type="match status" value="1"/>
</dbReference>
<dbReference type="InterPro" id="IPR012291">
    <property type="entry name" value="CBM2_carb-bd_dom_sf"/>
</dbReference>
<dbReference type="Proteomes" id="UP000616724">
    <property type="component" value="Unassembled WGS sequence"/>
</dbReference>
<keyword evidence="2" id="KW-0378">Hydrolase</keyword>
<dbReference type="SUPFAM" id="SSF53474">
    <property type="entry name" value="alpha/beta-Hydrolases"/>
    <property type="match status" value="2"/>
</dbReference>
<dbReference type="InterPro" id="IPR050955">
    <property type="entry name" value="Plant_Biomass_Hydrol_Est"/>
</dbReference>
<evidence type="ECO:0000313" key="6">
    <source>
        <dbReference type="Proteomes" id="UP000616724"/>
    </source>
</evidence>
<dbReference type="InterPro" id="IPR029058">
    <property type="entry name" value="AB_hydrolase_fold"/>
</dbReference>
<feature type="signal peptide" evidence="3">
    <location>
        <begin position="1"/>
        <end position="23"/>
    </location>
</feature>
<evidence type="ECO:0000313" key="5">
    <source>
        <dbReference type="EMBL" id="GIH78091.1"/>
    </source>
</evidence>
<evidence type="ECO:0000256" key="1">
    <source>
        <dbReference type="ARBA" id="ARBA00022729"/>
    </source>
</evidence>
<dbReference type="Pfam" id="PF00553">
    <property type="entry name" value="CBM_2"/>
    <property type="match status" value="1"/>
</dbReference>
<evidence type="ECO:0000256" key="3">
    <source>
        <dbReference type="SAM" id="SignalP"/>
    </source>
</evidence>
<feature type="domain" description="CBM2" evidence="4">
    <location>
        <begin position="312"/>
        <end position="421"/>
    </location>
</feature>
<keyword evidence="6" id="KW-1185">Reference proteome</keyword>
<dbReference type="SUPFAM" id="SSF49384">
    <property type="entry name" value="Carbohydrate-binding domain"/>
    <property type="match status" value="1"/>
</dbReference>
<dbReference type="Pfam" id="PF10503">
    <property type="entry name" value="Esterase_PHB"/>
    <property type="match status" value="1"/>
</dbReference>
<dbReference type="RefSeq" id="WP_239316842.1">
    <property type="nucleotide sequence ID" value="NZ_BOOH01000037.1"/>
</dbReference>
<dbReference type="PANTHER" id="PTHR43037:SF5">
    <property type="entry name" value="FERULOYL ESTERASE"/>
    <property type="match status" value="1"/>
</dbReference>
<proteinExistence type="predicted"/>
<name>A0A8J3W7R4_9ACTN</name>